<feature type="compositionally biased region" description="Low complexity" evidence="1">
    <location>
        <begin position="137"/>
        <end position="147"/>
    </location>
</feature>
<dbReference type="Bgee" id="ENSMFAG00000006344">
    <property type="expression patterns" value="Expressed in frontal cortex and 6 other cell types or tissues"/>
</dbReference>
<name>A0A2K5UCW2_MACFA</name>
<proteinExistence type="predicted"/>
<dbReference type="GeneTree" id="ENSGT00910000147165"/>
<reference evidence="2 3" key="1">
    <citation type="submission" date="2013-03" db="EMBL/GenBank/DDBJ databases">
        <authorList>
            <person name="Warren W."/>
            <person name="Wilson R.K."/>
        </authorList>
    </citation>
    <scope>NUCLEOTIDE SEQUENCE</scope>
</reference>
<evidence type="ECO:0000256" key="1">
    <source>
        <dbReference type="SAM" id="MobiDB-lite"/>
    </source>
</evidence>
<protein>
    <submittedName>
        <fullName evidence="2">Uncharacterized protein</fullName>
    </submittedName>
</protein>
<evidence type="ECO:0000313" key="2">
    <source>
        <dbReference type="Ensembl" id="ENSMFAP00000010203.2"/>
    </source>
</evidence>
<sequence length="162" mass="16661">MDADDSRAPKGSLRKFLEHLFGARKAIGVLTSGGDAQADAWKGPDGGFPPVSGPRTEQGWSRDGPPAHGPGDLPFALGAGRVRVLQVGALWAPPARRGRLRDAGPVVSLRPGRDIRLPRTPRARSVASPGPAPPAGDPSGSARLRPAARPPAPLGSALALAF</sequence>
<keyword evidence="3" id="KW-1185">Reference proteome</keyword>
<dbReference type="VEuPathDB" id="HostDB:ENSMFAG00000006344"/>
<organism evidence="2 3">
    <name type="scientific">Macaca fascicularis</name>
    <name type="common">Crab-eating macaque</name>
    <name type="synonym">Cynomolgus monkey</name>
    <dbReference type="NCBI Taxonomy" id="9541"/>
    <lineage>
        <taxon>Eukaryota</taxon>
        <taxon>Metazoa</taxon>
        <taxon>Chordata</taxon>
        <taxon>Craniata</taxon>
        <taxon>Vertebrata</taxon>
        <taxon>Euteleostomi</taxon>
        <taxon>Mammalia</taxon>
        <taxon>Eutheria</taxon>
        <taxon>Euarchontoglires</taxon>
        <taxon>Primates</taxon>
        <taxon>Haplorrhini</taxon>
        <taxon>Catarrhini</taxon>
        <taxon>Cercopithecidae</taxon>
        <taxon>Cercopithecinae</taxon>
        <taxon>Macaca</taxon>
    </lineage>
</organism>
<reference evidence="2" key="3">
    <citation type="submission" date="2025-09" db="UniProtKB">
        <authorList>
            <consortium name="Ensembl"/>
        </authorList>
    </citation>
    <scope>IDENTIFICATION</scope>
</reference>
<dbReference type="Ensembl" id="ENSMFAT00000039454.2">
    <property type="protein sequence ID" value="ENSMFAP00000010203.2"/>
    <property type="gene ID" value="ENSMFAG00000006344.2"/>
</dbReference>
<feature type="region of interest" description="Disordered" evidence="1">
    <location>
        <begin position="94"/>
        <end position="162"/>
    </location>
</feature>
<reference evidence="2" key="2">
    <citation type="submission" date="2025-08" db="UniProtKB">
        <authorList>
            <consortium name="Ensembl"/>
        </authorList>
    </citation>
    <scope>IDENTIFICATION</scope>
</reference>
<dbReference type="AlphaFoldDB" id="A0A2K5UCW2"/>
<evidence type="ECO:0000313" key="3">
    <source>
        <dbReference type="Proteomes" id="UP000233100"/>
    </source>
</evidence>
<accession>A0A2K5UCW2</accession>
<dbReference type="Proteomes" id="UP000233100">
    <property type="component" value="Chromosome 6"/>
</dbReference>
<feature type="region of interest" description="Disordered" evidence="1">
    <location>
        <begin position="34"/>
        <end position="75"/>
    </location>
</feature>